<keyword evidence="4 12" id="KW-0808">Transferase</keyword>
<evidence type="ECO:0000256" key="8">
    <source>
        <dbReference type="ARBA" id="ARBA00022840"/>
    </source>
</evidence>
<evidence type="ECO:0000313" key="14">
    <source>
        <dbReference type="EMBL" id="KON99279.1"/>
    </source>
</evidence>
<feature type="binding site" evidence="12">
    <location>
        <begin position="217"/>
        <end position="222"/>
    </location>
    <ligand>
        <name>ATP</name>
        <dbReference type="ChEBI" id="CHEBI:30616"/>
    </ligand>
</feature>
<evidence type="ECO:0000256" key="2">
    <source>
        <dbReference type="ARBA" id="ARBA00012035"/>
    </source>
</evidence>
<evidence type="ECO:0000256" key="1">
    <source>
        <dbReference type="ARBA" id="ARBA00005380"/>
    </source>
</evidence>
<dbReference type="InterPro" id="IPR029056">
    <property type="entry name" value="Ribokinase-like"/>
</dbReference>
<dbReference type="PATRIC" id="fig|47500.8.peg.1239"/>
<feature type="binding site" evidence="12">
    <location>
        <begin position="41"/>
        <end position="45"/>
    </location>
    <ligand>
        <name>substrate</name>
    </ligand>
</feature>
<comment type="cofactor">
    <cofactor evidence="12">
        <name>Mg(2+)</name>
        <dbReference type="ChEBI" id="CHEBI:18420"/>
    </cofactor>
    <text evidence="12">Requires a divalent cation, most likely magnesium in vivo, as an electrophilic catalyst to aid phosphoryl group transfer. It is the chelate of the metal and the nucleotide that is the actual substrate.</text>
</comment>
<dbReference type="GO" id="GO:0004747">
    <property type="term" value="F:ribokinase activity"/>
    <property type="evidence" value="ECO:0007669"/>
    <property type="project" value="UniProtKB-UniRule"/>
</dbReference>
<evidence type="ECO:0000313" key="15">
    <source>
        <dbReference type="EMBL" id="SDI57434.1"/>
    </source>
</evidence>
<proteinExistence type="inferred from homology"/>
<evidence type="ECO:0000313" key="16">
    <source>
        <dbReference type="Proteomes" id="UP000037269"/>
    </source>
</evidence>
<feature type="binding site" evidence="12">
    <location>
        <position position="285"/>
    </location>
    <ligand>
        <name>K(+)</name>
        <dbReference type="ChEBI" id="CHEBI:29103"/>
    </ligand>
</feature>
<dbReference type="PROSITE" id="PS00584">
    <property type="entry name" value="PFKB_KINASES_2"/>
    <property type="match status" value="1"/>
</dbReference>
<dbReference type="EMBL" id="LGUG01000002">
    <property type="protein sequence ID" value="KON99279.1"/>
    <property type="molecule type" value="Genomic_DNA"/>
</dbReference>
<evidence type="ECO:0000256" key="10">
    <source>
        <dbReference type="ARBA" id="ARBA00022958"/>
    </source>
</evidence>
<reference evidence="14 16" key="1">
    <citation type="submission" date="2015-07" db="EMBL/GenBank/DDBJ databases">
        <title>Fjat-14205 dsm 2895.</title>
        <authorList>
            <person name="Liu B."/>
            <person name="Wang J."/>
            <person name="Zhu Y."/>
            <person name="Liu G."/>
            <person name="Chen Q."/>
            <person name="Chen Z."/>
            <person name="Lan J."/>
            <person name="Che J."/>
            <person name="Ge C."/>
            <person name="Shi H."/>
            <person name="Pan Z."/>
            <person name="Liu X."/>
        </authorList>
    </citation>
    <scope>NUCLEOTIDE SEQUENCE [LARGE SCALE GENOMIC DNA]</scope>
    <source>
        <strain evidence="14 16">DSM 2895</strain>
    </source>
</reference>
<dbReference type="Proteomes" id="UP000037269">
    <property type="component" value="Unassembled WGS sequence"/>
</dbReference>
<dbReference type="CDD" id="cd01174">
    <property type="entry name" value="ribokinase"/>
    <property type="match status" value="1"/>
</dbReference>
<dbReference type="PANTHER" id="PTHR10584:SF166">
    <property type="entry name" value="RIBOKINASE"/>
    <property type="match status" value="1"/>
</dbReference>
<evidence type="ECO:0000259" key="13">
    <source>
        <dbReference type="Pfam" id="PF00294"/>
    </source>
</evidence>
<comment type="subcellular location">
    <subcellularLocation>
        <location evidence="12">Cytoplasm</location>
    </subcellularLocation>
</comment>
<dbReference type="PRINTS" id="PR00990">
    <property type="entry name" value="RIBOKINASE"/>
</dbReference>
<dbReference type="InterPro" id="IPR011611">
    <property type="entry name" value="PfkB_dom"/>
</dbReference>
<dbReference type="Pfam" id="PF00294">
    <property type="entry name" value="PfkB"/>
    <property type="match status" value="1"/>
</dbReference>
<dbReference type="InterPro" id="IPR011877">
    <property type="entry name" value="Ribokinase"/>
</dbReference>
<gene>
    <name evidence="12" type="primary">rbsK</name>
    <name evidence="14" type="ORF">AF333_00645</name>
    <name evidence="15" type="ORF">SAMN04487909_105156</name>
</gene>
<keyword evidence="11 12" id="KW-0119">Carbohydrate metabolism</keyword>
<keyword evidence="7 12" id="KW-0418">Kinase</keyword>
<protein>
    <recommendedName>
        <fullName evidence="3 12">Ribokinase</fullName>
        <shortName evidence="12">RK</shortName>
        <ecNumber evidence="2 12">2.7.1.15</ecNumber>
    </recommendedName>
</protein>
<feature type="binding site" evidence="12">
    <location>
        <position position="185"/>
    </location>
    <ligand>
        <name>ATP</name>
        <dbReference type="ChEBI" id="CHEBI:30616"/>
    </ligand>
</feature>
<dbReference type="GeneID" id="42303724"/>
<dbReference type="GO" id="GO:0019303">
    <property type="term" value="P:D-ribose catabolic process"/>
    <property type="evidence" value="ECO:0007669"/>
    <property type="project" value="UniProtKB-UniRule"/>
</dbReference>
<comment type="similarity">
    <text evidence="12">Belongs to the carbohydrate kinase PfkB family. Ribokinase subfamily.</text>
</comment>
<dbReference type="RefSeq" id="WP_043063839.1">
    <property type="nucleotide sequence ID" value="NZ_BJOA01000082.1"/>
</dbReference>
<dbReference type="EMBL" id="FNED01000005">
    <property type="protein sequence ID" value="SDI57434.1"/>
    <property type="molecule type" value="Genomic_DNA"/>
</dbReference>
<evidence type="ECO:0000256" key="12">
    <source>
        <dbReference type="HAMAP-Rule" id="MF_01987"/>
    </source>
</evidence>
<sequence length="305" mass="31987">MKHPKIVVVGSINMDLVTETPRVPALGETVLGSRFSTLPGGKGANQAVACARLGAEVRMVGCVGDDSFGRELMENLRREGVCVDDVEPVTDVATGIASIVVESGDNSIIVVPGANHAVTVDKVRQAETVIQKADAILLQLEIPLESVAETVRIASRYNVPVIVNPAPATELSEDVLQKITILTPNEYELGILLGKHLEEAEEFKAVMAGYPGTIVMTKGEDGAYYSTGESSVAHQPGCKVEVVDTTGAGDTFNAALAVMIGRGYPLADAVRYAVAASALSVTKFGAQGGMPSHGQVEAFLQQLSK</sequence>
<dbReference type="EC" id="2.7.1.15" evidence="2 12"/>
<dbReference type="GO" id="GO:0046872">
    <property type="term" value="F:metal ion binding"/>
    <property type="evidence" value="ECO:0007669"/>
    <property type="project" value="UniProtKB-KW"/>
</dbReference>
<keyword evidence="5 12" id="KW-0479">Metal-binding</keyword>
<feature type="binding site" evidence="12">
    <location>
        <begin position="249"/>
        <end position="250"/>
    </location>
    <ligand>
        <name>ATP</name>
        <dbReference type="ChEBI" id="CHEBI:30616"/>
    </ligand>
</feature>
<dbReference type="STRING" id="47500.AF333_00645"/>
<keyword evidence="8 12" id="KW-0067">ATP-binding</keyword>
<dbReference type="PANTHER" id="PTHR10584">
    <property type="entry name" value="SUGAR KINASE"/>
    <property type="match status" value="1"/>
</dbReference>
<evidence type="ECO:0000313" key="17">
    <source>
        <dbReference type="Proteomes" id="UP000182836"/>
    </source>
</evidence>
<accession>A0A0D1XXR9</accession>
<dbReference type="GO" id="GO:0005524">
    <property type="term" value="F:ATP binding"/>
    <property type="evidence" value="ECO:0007669"/>
    <property type="project" value="UniProtKB-UniRule"/>
</dbReference>
<keyword evidence="12" id="KW-0963">Cytoplasm</keyword>
<evidence type="ECO:0000256" key="5">
    <source>
        <dbReference type="ARBA" id="ARBA00022723"/>
    </source>
</evidence>
<dbReference type="GO" id="GO:0005829">
    <property type="term" value="C:cytosol"/>
    <property type="evidence" value="ECO:0007669"/>
    <property type="project" value="TreeGrafter"/>
</dbReference>
<keyword evidence="6 12" id="KW-0547">Nucleotide-binding</keyword>
<comment type="subunit">
    <text evidence="12">Homodimer.</text>
</comment>
<dbReference type="InterPro" id="IPR002173">
    <property type="entry name" value="Carboh/pur_kinase_PfkB_CS"/>
</dbReference>
<comment type="similarity">
    <text evidence="1">Belongs to the carbohydrate kinase pfkB family.</text>
</comment>
<evidence type="ECO:0000256" key="6">
    <source>
        <dbReference type="ARBA" id="ARBA00022741"/>
    </source>
</evidence>
<dbReference type="Proteomes" id="UP000182836">
    <property type="component" value="Unassembled WGS sequence"/>
</dbReference>
<organism evidence="14 16">
    <name type="scientific">Aneurinibacillus migulanus</name>
    <name type="common">Bacillus migulanus</name>
    <dbReference type="NCBI Taxonomy" id="47500"/>
    <lineage>
        <taxon>Bacteria</taxon>
        <taxon>Bacillati</taxon>
        <taxon>Bacillota</taxon>
        <taxon>Bacilli</taxon>
        <taxon>Bacillales</taxon>
        <taxon>Paenibacillaceae</taxon>
        <taxon>Aneurinibacillus group</taxon>
        <taxon>Aneurinibacillus</taxon>
    </lineage>
</organism>
<feature type="binding site" evidence="12">
    <location>
        <position position="280"/>
    </location>
    <ligand>
        <name>K(+)</name>
        <dbReference type="ChEBI" id="CHEBI:29103"/>
    </ligand>
</feature>
<comment type="pathway">
    <text evidence="12">Carbohydrate metabolism; D-ribose degradation; D-ribose 5-phosphate from beta-D-ribopyranose: step 2/2.</text>
</comment>
<keyword evidence="16" id="KW-1185">Reference proteome</keyword>
<evidence type="ECO:0000256" key="4">
    <source>
        <dbReference type="ARBA" id="ARBA00022679"/>
    </source>
</evidence>
<dbReference type="OrthoDB" id="9775849at2"/>
<feature type="binding site" evidence="12">
    <location>
        <position position="250"/>
    </location>
    <ligand>
        <name>substrate</name>
    </ligand>
</feature>
<keyword evidence="9 12" id="KW-0460">Magnesium</keyword>
<dbReference type="HAMAP" id="MF_01987">
    <property type="entry name" value="Ribokinase"/>
    <property type="match status" value="1"/>
</dbReference>
<comment type="function">
    <text evidence="12">Catalyzes the phosphorylation of ribose at O-5 in a reaction requiring ATP and magnesium. The resulting D-ribose-5-phosphate can then be used either for sythesis of nucleotides, histidine, and tryptophan, or as a component of the pentose phosphate pathway.</text>
</comment>
<name>A0A0D1XXR9_ANEMI</name>
<dbReference type="SUPFAM" id="SSF53613">
    <property type="entry name" value="Ribokinase-like"/>
    <property type="match status" value="1"/>
</dbReference>
<dbReference type="NCBIfam" id="TIGR02152">
    <property type="entry name" value="D_ribokin_bact"/>
    <property type="match status" value="1"/>
</dbReference>
<feature type="active site" description="Proton acceptor" evidence="12">
    <location>
        <position position="250"/>
    </location>
</feature>
<evidence type="ECO:0000256" key="7">
    <source>
        <dbReference type="ARBA" id="ARBA00022777"/>
    </source>
</evidence>
<feature type="binding site" evidence="12">
    <location>
        <position position="283"/>
    </location>
    <ligand>
        <name>K(+)</name>
        <dbReference type="ChEBI" id="CHEBI:29103"/>
    </ligand>
</feature>
<evidence type="ECO:0000256" key="11">
    <source>
        <dbReference type="ARBA" id="ARBA00023277"/>
    </source>
</evidence>
<dbReference type="AlphaFoldDB" id="A0A0D1XXR9"/>
<dbReference type="Gene3D" id="3.40.1190.20">
    <property type="match status" value="1"/>
</dbReference>
<feature type="binding site" evidence="12">
    <location>
        <position position="141"/>
    </location>
    <ligand>
        <name>substrate</name>
    </ligand>
</feature>
<evidence type="ECO:0000256" key="3">
    <source>
        <dbReference type="ARBA" id="ARBA00016943"/>
    </source>
</evidence>
<dbReference type="PROSITE" id="PS00583">
    <property type="entry name" value="PFKB_KINASES_1"/>
    <property type="match status" value="1"/>
</dbReference>
<dbReference type="UniPathway" id="UPA00916">
    <property type="reaction ID" value="UER00889"/>
</dbReference>
<evidence type="ECO:0000256" key="9">
    <source>
        <dbReference type="ARBA" id="ARBA00022842"/>
    </source>
</evidence>
<feature type="binding site" evidence="12">
    <location>
        <begin position="13"/>
        <end position="15"/>
    </location>
    <ligand>
        <name>substrate</name>
    </ligand>
</feature>
<feature type="domain" description="Carbohydrate kinase PfkB" evidence="13">
    <location>
        <begin position="5"/>
        <end position="291"/>
    </location>
</feature>
<feature type="binding site" evidence="12">
    <location>
        <position position="244"/>
    </location>
    <ligand>
        <name>K(+)</name>
        <dbReference type="ChEBI" id="CHEBI:29103"/>
    </ligand>
</feature>
<feature type="binding site" evidence="12">
    <location>
        <position position="246"/>
    </location>
    <ligand>
        <name>K(+)</name>
        <dbReference type="ChEBI" id="CHEBI:29103"/>
    </ligand>
</feature>
<comment type="activity regulation">
    <text evidence="12">Activated by a monovalent cation that binds near, but not in, the active site. The most likely occupant of the site in vivo is potassium. Ion binding induces a conformational change that may alter substrate affinity.</text>
</comment>
<keyword evidence="10 12" id="KW-0630">Potassium</keyword>
<dbReference type="InterPro" id="IPR002139">
    <property type="entry name" value="Ribo/fructo_kinase"/>
</dbReference>
<comment type="caution">
    <text evidence="12">Lacks conserved residue(s) required for the propagation of feature annotation.</text>
</comment>
<comment type="catalytic activity">
    <reaction evidence="12">
        <text>D-ribose + ATP = D-ribose 5-phosphate + ADP + H(+)</text>
        <dbReference type="Rhea" id="RHEA:13697"/>
        <dbReference type="ChEBI" id="CHEBI:15378"/>
        <dbReference type="ChEBI" id="CHEBI:30616"/>
        <dbReference type="ChEBI" id="CHEBI:47013"/>
        <dbReference type="ChEBI" id="CHEBI:78346"/>
        <dbReference type="ChEBI" id="CHEBI:456216"/>
        <dbReference type="EC" id="2.7.1.15"/>
    </reaction>
</comment>
<reference evidence="15 17" key="2">
    <citation type="submission" date="2016-10" db="EMBL/GenBank/DDBJ databases">
        <authorList>
            <person name="de Groot N.N."/>
        </authorList>
    </citation>
    <scope>NUCLEOTIDE SEQUENCE [LARGE SCALE GENOMIC DNA]</scope>
    <source>
        <strain evidence="15 17">DSM 2895</strain>
    </source>
</reference>